<accession>A0A6A6QBZ9</accession>
<reference evidence="6" key="1">
    <citation type="journal article" date="2020" name="Stud. Mycol.">
        <title>101 Dothideomycetes genomes: a test case for predicting lifestyles and emergence of pathogens.</title>
        <authorList>
            <person name="Haridas S."/>
            <person name="Albert R."/>
            <person name="Binder M."/>
            <person name="Bloem J."/>
            <person name="Labutti K."/>
            <person name="Salamov A."/>
            <person name="Andreopoulos B."/>
            <person name="Baker S."/>
            <person name="Barry K."/>
            <person name="Bills G."/>
            <person name="Bluhm B."/>
            <person name="Cannon C."/>
            <person name="Castanera R."/>
            <person name="Culley D."/>
            <person name="Daum C."/>
            <person name="Ezra D."/>
            <person name="Gonzalez J."/>
            <person name="Henrissat B."/>
            <person name="Kuo A."/>
            <person name="Liang C."/>
            <person name="Lipzen A."/>
            <person name="Lutzoni F."/>
            <person name="Magnuson J."/>
            <person name="Mondo S."/>
            <person name="Nolan M."/>
            <person name="Ohm R."/>
            <person name="Pangilinan J."/>
            <person name="Park H.-J."/>
            <person name="Ramirez L."/>
            <person name="Alfaro M."/>
            <person name="Sun H."/>
            <person name="Tritt A."/>
            <person name="Yoshinaga Y."/>
            <person name="Zwiers L.-H."/>
            <person name="Turgeon B."/>
            <person name="Goodwin S."/>
            <person name="Spatafora J."/>
            <person name="Crous P."/>
            <person name="Grigoriev I."/>
        </authorList>
    </citation>
    <scope>NUCLEOTIDE SEQUENCE</scope>
    <source>
        <strain evidence="6">CBS 269.34</strain>
    </source>
</reference>
<evidence type="ECO:0000259" key="5">
    <source>
        <dbReference type="SMART" id="SM00822"/>
    </source>
</evidence>
<keyword evidence="2" id="KW-0521">NADP</keyword>
<dbReference type="AlphaFoldDB" id="A0A6A6QBZ9"/>
<dbReference type="SMART" id="SM00822">
    <property type="entry name" value="PKS_KR"/>
    <property type="match status" value="1"/>
</dbReference>
<dbReference type="PANTHER" id="PTHR44196">
    <property type="entry name" value="DEHYDROGENASE/REDUCTASE SDR FAMILY MEMBER 7B"/>
    <property type="match status" value="1"/>
</dbReference>
<dbReference type="PRINTS" id="PR00081">
    <property type="entry name" value="GDHRDH"/>
</dbReference>
<evidence type="ECO:0000256" key="2">
    <source>
        <dbReference type="ARBA" id="ARBA00022857"/>
    </source>
</evidence>
<evidence type="ECO:0000256" key="3">
    <source>
        <dbReference type="ARBA" id="ARBA00023002"/>
    </source>
</evidence>
<protein>
    <submittedName>
        <fullName evidence="6">NAD(P)-binding protein</fullName>
    </submittedName>
</protein>
<dbReference type="Gene3D" id="3.40.50.720">
    <property type="entry name" value="NAD(P)-binding Rossmann-like Domain"/>
    <property type="match status" value="1"/>
</dbReference>
<dbReference type="PANTHER" id="PTHR44196:SF1">
    <property type="entry name" value="DEHYDROGENASE_REDUCTASE SDR FAMILY MEMBER 7B"/>
    <property type="match status" value="1"/>
</dbReference>
<dbReference type="InterPro" id="IPR020904">
    <property type="entry name" value="Sc_DH/Rdtase_CS"/>
</dbReference>
<dbReference type="GO" id="GO:0016020">
    <property type="term" value="C:membrane"/>
    <property type="evidence" value="ECO:0007669"/>
    <property type="project" value="TreeGrafter"/>
</dbReference>
<evidence type="ECO:0000313" key="6">
    <source>
        <dbReference type="EMBL" id="KAF2489792.1"/>
    </source>
</evidence>
<dbReference type="SUPFAM" id="SSF51735">
    <property type="entry name" value="NAD(P)-binding Rossmann-fold domains"/>
    <property type="match status" value="1"/>
</dbReference>
<dbReference type="EMBL" id="MU004198">
    <property type="protein sequence ID" value="KAF2489792.1"/>
    <property type="molecule type" value="Genomic_DNA"/>
</dbReference>
<sequence>MKDLKGKVALITGGATGIGLALALQLAAEGMKIVLASTNMDRLEAAATQVRSAGSPEVLPLVCDVSDLASVKDLHAEITKALGAVDLLVCNAGVTTSGDFHLHREGDWKWVYGVVLDGTTNCIQLFYPDMVKRGSGHIVLTGSQAGLVPNWVTQHGPYTSAKAAVHALGSAMRPEAAGHGVGVTTVIVAGTQTDIMKSERSRPERFGEPLAVEVKKREARRIPPSEVAEKIVRGVKEDAAWVATHPDLKDRTKQYFDEILAAYDR</sequence>
<dbReference type="OrthoDB" id="10253736at2759"/>
<dbReference type="InterPro" id="IPR036291">
    <property type="entry name" value="NAD(P)-bd_dom_sf"/>
</dbReference>
<evidence type="ECO:0000256" key="4">
    <source>
        <dbReference type="ARBA" id="ARBA00037096"/>
    </source>
</evidence>
<comment type="similarity">
    <text evidence="1">Belongs to the short-chain dehydrogenases/reductases (SDR) family.</text>
</comment>
<keyword evidence="7" id="KW-1185">Reference proteome</keyword>
<dbReference type="InterPro" id="IPR002347">
    <property type="entry name" value="SDR_fam"/>
</dbReference>
<dbReference type="Proteomes" id="UP000799750">
    <property type="component" value="Unassembled WGS sequence"/>
</dbReference>
<proteinExistence type="inferred from homology"/>
<dbReference type="GO" id="GO:0016491">
    <property type="term" value="F:oxidoreductase activity"/>
    <property type="evidence" value="ECO:0007669"/>
    <property type="project" value="UniProtKB-KW"/>
</dbReference>
<feature type="domain" description="Ketoreductase" evidence="5">
    <location>
        <begin position="7"/>
        <end position="192"/>
    </location>
</feature>
<evidence type="ECO:0000256" key="1">
    <source>
        <dbReference type="ARBA" id="ARBA00006484"/>
    </source>
</evidence>
<dbReference type="PROSITE" id="PS00061">
    <property type="entry name" value="ADH_SHORT"/>
    <property type="match status" value="1"/>
</dbReference>
<name>A0A6A6QBZ9_9PEZI</name>
<dbReference type="InterPro" id="IPR057326">
    <property type="entry name" value="KR_dom"/>
</dbReference>
<dbReference type="Pfam" id="PF00106">
    <property type="entry name" value="adh_short"/>
    <property type="match status" value="1"/>
</dbReference>
<evidence type="ECO:0000313" key="7">
    <source>
        <dbReference type="Proteomes" id="UP000799750"/>
    </source>
</evidence>
<comment type="function">
    <text evidence="4">Putative oxidoreductase.</text>
</comment>
<gene>
    <name evidence="6" type="ORF">BU16DRAFT_164555</name>
</gene>
<keyword evidence="3" id="KW-0560">Oxidoreductase</keyword>
<organism evidence="6 7">
    <name type="scientific">Lophium mytilinum</name>
    <dbReference type="NCBI Taxonomy" id="390894"/>
    <lineage>
        <taxon>Eukaryota</taxon>
        <taxon>Fungi</taxon>
        <taxon>Dikarya</taxon>
        <taxon>Ascomycota</taxon>
        <taxon>Pezizomycotina</taxon>
        <taxon>Dothideomycetes</taxon>
        <taxon>Pleosporomycetidae</taxon>
        <taxon>Mytilinidiales</taxon>
        <taxon>Mytilinidiaceae</taxon>
        <taxon>Lophium</taxon>
    </lineage>
</organism>
<dbReference type="CDD" id="cd05233">
    <property type="entry name" value="SDR_c"/>
    <property type="match status" value="1"/>
</dbReference>